<gene>
    <name evidence="3" type="ORF">Q2100_19105</name>
</gene>
<dbReference type="InterPro" id="IPR010982">
    <property type="entry name" value="Lambda_DNA-bd_dom_sf"/>
</dbReference>
<dbReference type="InterPro" id="IPR001387">
    <property type="entry name" value="Cro/C1-type_HTH"/>
</dbReference>
<organism evidence="3 4">
    <name type="scientific">Mycolicibacterium arseniciresistens</name>
    <dbReference type="NCBI Taxonomy" id="3062257"/>
    <lineage>
        <taxon>Bacteria</taxon>
        <taxon>Bacillati</taxon>
        <taxon>Actinomycetota</taxon>
        <taxon>Actinomycetes</taxon>
        <taxon>Mycobacteriales</taxon>
        <taxon>Mycobacteriaceae</taxon>
        <taxon>Mycolicibacterium</taxon>
    </lineage>
</organism>
<dbReference type="SUPFAM" id="SSF47413">
    <property type="entry name" value="lambda repressor-like DNA-binding domains"/>
    <property type="match status" value="1"/>
</dbReference>
<name>A0ABT8UJ68_9MYCO</name>
<dbReference type="Gene3D" id="1.10.260.40">
    <property type="entry name" value="lambda repressor-like DNA-binding domains"/>
    <property type="match status" value="1"/>
</dbReference>
<dbReference type="Gene3D" id="3.30.450.180">
    <property type="match status" value="1"/>
</dbReference>
<dbReference type="CDD" id="cd00093">
    <property type="entry name" value="HTH_XRE"/>
    <property type="match status" value="1"/>
</dbReference>
<dbReference type="PANTHER" id="PTHR35010:SF2">
    <property type="entry name" value="BLL4672 PROTEIN"/>
    <property type="match status" value="1"/>
</dbReference>
<dbReference type="Pfam" id="PF13560">
    <property type="entry name" value="HTH_31"/>
    <property type="match status" value="1"/>
</dbReference>
<accession>A0ABT8UJ68</accession>
<dbReference type="RefSeq" id="WP_302915322.1">
    <property type="nucleotide sequence ID" value="NZ_JAUMSQ010000159.1"/>
</dbReference>
<evidence type="ECO:0000313" key="3">
    <source>
        <dbReference type="EMBL" id="MDO3637852.1"/>
    </source>
</evidence>
<evidence type="ECO:0000313" key="4">
    <source>
        <dbReference type="Proteomes" id="UP001168823"/>
    </source>
</evidence>
<comment type="caution">
    <text evidence="3">The sequence shown here is derived from an EMBL/GenBank/DDBJ whole genome shotgun (WGS) entry which is preliminary data.</text>
</comment>
<dbReference type="Pfam" id="PF17765">
    <property type="entry name" value="MLTR_LBD"/>
    <property type="match status" value="1"/>
</dbReference>
<proteinExistence type="predicted"/>
<evidence type="ECO:0000256" key="1">
    <source>
        <dbReference type="SAM" id="MobiDB-lite"/>
    </source>
</evidence>
<feature type="region of interest" description="Disordered" evidence="1">
    <location>
        <begin position="284"/>
        <end position="303"/>
    </location>
</feature>
<feature type="domain" description="HTH cro/C1-type" evidence="2">
    <location>
        <begin position="35"/>
        <end position="82"/>
    </location>
</feature>
<dbReference type="EMBL" id="JAUMSQ010000159">
    <property type="protein sequence ID" value="MDO3637852.1"/>
    <property type="molecule type" value="Genomic_DNA"/>
</dbReference>
<keyword evidence="4" id="KW-1185">Reference proteome</keyword>
<dbReference type="SMART" id="SM00530">
    <property type="entry name" value="HTH_XRE"/>
    <property type="match status" value="1"/>
</dbReference>
<dbReference type="PANTHER" id="PTHR35010">
    <property type="entry name" value="BLL4672 PROTEIN-RELATED"/>
    <property type="match status" value="1"/>
</dbReference>
<dbReference type="PROSITE" id="PS50943">
    <property type="entry name" value="HTH_CROC1"/>
    <property type="match status" value="1"/>
</dbReference>
<protein>
    <submittedName>
        <fullName evidence="3">Helix-turn-helix transcriptional regulator</fullName>
    </submittedName>
</protein>
<evidence type="ECO:0000259" key="2">
    <source>
        <dbReference type="PROSITE" id="PS50943"/>
    </source>
</evidence>
<dbReference type="InterPro" id="IPR041413">
    <property type="entry name" value="MLTR_LBD"/>
</dbReference>
<reference evidence="3" key="1">
    <citation type="submission" date="2023-07" db="EMBL/GenBank/DDBJ databases">
        <title>Mycolicibacterium sp. nov., a novel bacterial species.</title>
        <authorList>
            <person name="Cao Y."/>
        </authorList>
    </citation>
    <scope>NUCLEOTIDE SEQUENCE</scope>
    <source>
        <strain evidence="3">KC 300</strain>
    </source>
</reference>
<dbReference type="Proteomes" id="UP001168823">
    <property type="component" value="Unassembled WGS sequence"/>
</dbReference>
<sequence length="303" mass="32899">MDSRSDIREFFVTRRARISPERVNLPSYGTRRVPGLRREEVAALAGVSVDYYNRLERGNLAGVSETVLEAIANALQLDEAERLHLHRLARAANASPRSRTASVKRPRLSPSIQRVLDGMTGVASIVRNGRMDLLAANMLGRALYSPAFDAEPEVPNLARFAFMNPAAREFYPDWDGAANVAVALLRTEAGRTPGNAALSALVGELSTQSDEFRQRWATHNVRTHYSGTKTFRHPAVGELELAYDVMDIPGGAGLSLTAYTAEPASKSADNLTLLASWAATDSSDLDVAPGLRSTTARPEGEPQ</sequence>